<evidence type="ECO:0000256" key="17">
    <source>
        <dbReference type="ARBA" id="ARBA00049297"/>
    </source>
</evidence>
<dbReference type="InterPro" id="IPR036597">
    <property type="entry name" value="Fido-like_dom_sf"/>
</dbReference>
<sequence>MINFEYKNEAIPNSATEEAILSMNYAIKMTKSGNQEKALILFQRALDLAPGNPNILNSYGEYLERIGQNLMEADFYYQRALNISPCHPGALENHKRTLPLVNKLDECLQQNIARKKDEIVTFSDSDVFKEVSNDIKSRYVYHTVGIEGNTMTLAQTRLILESRNPIPDKSLIEYNEILGIDNALKYLDSTLLNKPSDISEENLLHIHSYVLGLVDPSESGAYRHTQVFVNGHKPPPPQEVNFLMSEFISWLNSTDARSLHPIKYAALAHFKLVSIHPFTDGNGRTSRLLMSLILMRAKYPLIIVNKEEKIPYFRALEAAQQGDVRPFIRYVTHSVEETLNVFLLAMSNPASNLALELKNVKSTRCGENVFKLIGLPANGEDRALIAPR</sequence>
<dbReference type="Proteomes" id="UP001187531">
    <property type="component" value="Unassembled WGS sequence"/>
</dbReference>
<feature type="active site" evidence="18">
    <location>
        <position position="276"/>
    </location>
</feature>
<keyword evidence="11" id="KW-1133">Transmembrane helix</keyword>
<dbReference type="SUPFAM" id="SSF48452">
    <property type="entry name" value="TPR-like"/>
    <property type="match status" value="1"/>
</dbReference>
<organism evidence="23 24">
    <name type="scientific">Artemia franciscana</name>
    <name type="common">Brine shrimp</name>
    <name type="synonym">Artemia sanfranciscana</name>
    <dbReference type="NCBI Taxonomy" id="6661"/>
    <lineage>
        <taxon>Eukaryota</taxon>
        <taxon>Metazoa</taxon>
        <taxon>Ecdysozoa</taxon>
        <taxon>Arthropoda</taxon>
        <taxon>Crustacea</taxon>
        <taxon>Branchiopoda</taxon>
        <taxon>Anostraca</taxon>
        <taxon>Artemiidae</taxon>
        <taxon>Artemia</taxon>
    </lineage>
</organism>
<dbReference type="Pfam" id="PF02661">
    <property type="entry name" value="Fic"/>
    <property type="match status" value="1"/>
</dbReference>
<dbReference type="GO" id="GO:0016020">
    <property type="term" value="C:membrane"/>
    <property type="evidence" value="ECO:0007669"/>
    <property type="project" value="UniProtKB-SubCell"/>
</dbReference>
<comment type="subcellular location">
    <subcellularLocation>
        <location evidence="1">Membrane</location>
        <topology evidence="1">Single-pass membrane protein</topology>
    </subcellularLocation>
</comment>
<accession>A0AA88I059</accession>
<evidence type="ECO:0000256" key="18">
    <source>
        <dbReference type="PIRSR" id="PIRSR640198-1"/>
    </source>
</evidence>
<evidence type="ECO:0000256" key="20">
    <source>
        <dbReference type="PIRSR" id="PIRSR640198-3"/>
    </source>
</evidence>
<dbReference type="PROSITE" id="PS50005">
    <property type="entry name" value="TPR"/>
    <property type="match status" value="1"/>
</dbReference>
<evidence type="ECO:0000256" key="8">
    <source>
        <dbReference type="ARBA" id="ARBA00022741"/>
    </source>
</evidence>
<evidence type="ECO:0000256" key="15">
    <source>
        <dbReference type="ARBA" id="ARBA00047939"/>
    </source>
</evidence>
<keyword evidence="7" id="KW-0677">Repeat</keyword>
<dbReference type="InterPro" id="IPR011990">
    <property type="entry name" value="TPR-like_helical_dom_sf"/>
</dbReference>
<keyword evidence="6" id="KW-0548">Nucleotidyltransferase</keyword>
<evidence type="ECO:0000256" key="4">
    <source>
        <dbReference type="ARBA" id="ARBA00022679"/>
    </source>
</evidence>
<evidence type="ECO:0000313" key="24">
    <source>
        <dbReference type="Proteomes" id="UP001187531"/>
    </source>
</evidence>
<dbReference type="PANTHER" id="PTHR13504:SF34">
    <property type="entry name" value="PROTEIN ADENYLYLTRANSFERASE FICD"/>
    <property type="match status" value="1"/>
</dbReference>
<comment type="similarity">
    <text evidence="2">Belongs to the fic family.</text>
</comment>
<dbReference type="InterPro" id="IPR003812">
    <property type="entry name" value="Fido"/>
</dbReference>
<dbReference type="Gene3D" id="1.25.40.10">
    <property type="entry name" value="Tetratricopeptide repeat domain"/>
    <property type="match status" value="1"/>
</dbReference>
<dbReference type="PANTHER" id="PTHR13504">
    <property type="entry name" value="FIDO DOMAIN-CONTAINING PROTEIN DDB_G0283145"/>
    <property type="match status" value="1"/>
</dbReference>
<feature type="site" description="Important for autoinhibition of adenylyltransferase activity" evidence="20">
    <location>
        <position position="147"/>
    </location>
</feature>
<evidence type="ECO:0000256" key="10">
    <source>
        <dbReference type="ARBA" id="ARBA00022840"/>
    </source>
</evidence>
<feature type="domain" description="Fido" evidence="22">
    <location>
        <begin position="198"/>
        <end position="333"/>
    </location>
</feature>
<protein>
    <recommendedName>
        <fullName evidence="3">Protein adenylyltransferase Fic</fullName>
        <ecNumber evidence="14">2.7.7.108</ecNumber>
    </recommendedName>
    <alternativeName>
        <fullName evidence="13">De-AMPylase Fic</fullName>
    </alternativeName>
</protein>
<evidence type="ECO:0000256" key="6">
    <source>
        <dbReference type="ARBA" id="ARBA00022695"/>
    </source>
</evidence>
<evidence type="ECO:0000256" key="12">
    <source>
        <dbReference type="ARBA" id="ARBA00023136"/>
    </source>
</evidence>
<evidence type="ECO:0000256" key="21">
    <source>
        <dbReference type="PROSITE-ProRule" id="PRU00339"/>
    </source>
</evidence>
<dbReference type="SUPFAM" id="SSF140931">
    <property type="entry name" value="Fic-like"/>
    <property type="match status" value="1"/>
</dbReference>
<evidence type="ECO:0000259" key="22">
    <source>
        <dbReference type="PROSITE" id="PS51459"/>
    </source>
</evidence>
<keyword evidence="9 21" id="KW-0802">TPR repeat</keyword>
<comment type="catalytic activity">
    <reaction evidence="16">
        <text>L-tyrosyl-[protein] + ATP = O-(5'-adenylyl)-L-tyrosyl-[protein] + diphosphate</text>
        <dbReference type="Rhea" id="RHEA:54288"/>
        <dbReference type="Rhea" id="RHEA-COMP:10136"/>
        <dbReference type="Rhea" id="RHEA-COMP:13846"/>
        <dbReference type="ChEBI" id="CHEBI:30616"/>
        <dbReference type="ChEBI" id="CHEBI:33019"/>
        <dbReference type="ChEBI" id="CHEBI:46858"/>
        <dbReference type="ChEBI" id="CHEBI:83624"/>
        <dbReference type="EC" id="2.7.7.108"/>
    </reaction>
</comment>
<evidence type="ECO:0000256" key="2">
    <source>
        <dbReference type="ARBA" id="ARBA00009742"/>
    </source>
</evidence>
<keyword evidence="5" id="KW-0812">Transmembrane</keyword>
<feature type="binding site" evidence="19">
    <location>
        <begin position="229"/>
        <end position="232"/>
    </location>
    <ligand>
        <name>ATP</name>
        <dbReference type="ChEBI" id="CHEBI:30616"/>
    </ligand>
</feature>
<gene>
    <name evidence="23" type="ORF">QYM36_009767</name>
</gene>
<evidence type="ECO:0000256" key="14">
    <source>
        <dbReference type="ARBA" id="ARBA00034531"/>
    </source>
</evidence>
<proteinExistence type="inferred from homology"/>
<evidence type="ECO:0000256" key="19">
    <source>
        <dbReference type="PIRSR" id="PIRSR640198-2"/>
    </source>
</evidence>
<evidence type="ECO:0000256" key="16">
    <source>
        <dbReference type="ARBA" id="ARBA00048696"/>
    </source>
</evidence>
<evidence type="ECO:0000313" key="23">
    <source>
        <dbReference type="EMBL" id="KAK2713987.1"/>
    </source>
</evidence>
<dbReference type="GO" id="GO:0070733">
    <property type="term" value="F:AMPylase activity"/>
    <property type="evidence" value="ECO:0007669"/>
    <property type="project" value="UniProtKB-EC"/>
</dbReference>
<dbReference type="EMBL" id="JAVRJZ010000014">
    <property type="protein sequence ID" value="KAK2713987.1"/>
    <property type="molecule type" value="Genomic_DNA"/>
</dbReference>
<feature type="binding site" evidence="19">
    <location>
        <begin position="280"/>
        <end position="287"/>
    </location>
    <ligand>
        <name>ATP</name>
        <dbReference type="ChEBI" id="CHEBI:30616"/>
    </ligand>
</feature>
<name>A0AA88I059_ARTSF</name>
<evidence type="ECO:0000256" key="9">
    <source>
        <dbReference type="ARBA" id="ARBA00022803"/>
    </source>
</evidence>
<evidence type="ECO:0000256" key="13">
    <source>
        <dbReference type="ARBA" id="ARBA00030885"/>
    </source>
</evidence>
<evidence type="ECO:0000256" key="5">
    <source>
        <dbReference type="ARBA" id="ARBA00022692"/>
    </source>
</evidence>
<keyword evidence="8 19" id="KW-0547">Nucleotide-binding</keyword>
<dbReference type="InterPro" id="IPR040198">
    <property type="entry name" value="Fido_containing"/>
</dbReference>
<keyword evidence="4" id="KW-0808">Transferase</keyword>
<keyword evidence="24" id="KW-1185">Reference proteome</keyword>
<feature type="repeat" description="TPR" evidence="21">
    <location>
        <begin position="19"/>
        <end position="52"/>
    </location>
</feature>
<keyword evidence="12" id="KW-0472">Membrane</keyword>
<evidence type="ECO:0000256" key="11">
    <source>
        <dbReference type="ARBA" id="ARBA00022989"/>
    </source>
</evidence>
<dbReference type="GO" id="GO:0005524">
    <property type="term" value="F:ATP binding"/>
    <property type="evidence" value="ECO:0007669"/>
    <property type="project" value="UniProtKB-KW"/>
</dbReference>
<dbReference type="Gene3D" id="1.10.3290.10">
    <property type="entry name" value="Fido-like domain"/>
    <property type="match status" value="1"/>
</dbReference>
<keyword evidence="10 19" id="KW-0067">ATP-binding</keyword>
<dbReference type="AlphaFoldDB" id="A0AA88I059"/>
<evidence type="ECO:0000256" key="1">
    <source>
        <dbReference type="ARBA" id="ARBA00004167"/>
    </source>
</evidence>
<dbReference type="EC" id="2.7.7.108" evidence="14"/>
<evidence type="ECO:0000256" key="7">
    <source>
        <dbReference type="ARBA" id="ARBA00022737"/>
    </source>
</evidence>
<reference evidence="23" key="1">
    <citation type="submission" date="2023-07" db="EMBL/GenBank/DDBJ databases">
        <title>Chromosome-level genome assembly of Artemia franciscana.</title>
        <authorList>
            <person name="Jo E."/>
        </authorList>
    </citation>
    <scope>NUCLEOTIDE SEQUENCE</scope>
    <source>
        <tissue evidence="23">Whole body</tissue>
    </source>
</reference>
<dbReference type="PROSITE" id="PS51459">
    <property type="entry name" value="FIDO"/>
    <property type="match status" value="1"/>
</dbReference>
<comment type="catalytic activity">
    <reaction evidence="17">
        <text>3-O-(5'-adenylyl)-L-threonyl-[protein] + H2O = L-threonyl-[protein] + AMP + H(+)</text>
        <dbReference type="Rhea" id="RHEA:55932"/>
        <dbReference type="Rhea" id="RHEA-COMP:11060"/>
        <dbReference type="Rhea" id="RHEA-COMP:13847"/>
        <dbReference type="ChEBI" id="CHEBI:15377"/>
        <dbReference type="ChEBI" id="CHEBI:15378"/>
        <dbReference type="ChEBI" id="CHEBI:30013"/>
        <dbReference type="ChEBI" id="CHEBI:138113"/>
        <dbReference type="ChEBI" id="CHEBI:456215"/>
    </reaction>
</comment>
<dbReference type="InterPro" id="IPR019734">
    <property type="entry name" value="TPR_rpt"/>
</dbReference>
<comment type="catalytic activity">
    <reaction evidence="15">
        <text>L-threonyl-[protein] + ATP = 3-O-(5'-adenylyl)-L-threonyl-[protein] + diphosphate</text>
        <dbReference type="Rhea" id="RHEA:54292"/>
        <dbReference type="Rhea" id="RHEA-COMP:11060"/>
        <dbReference type="Rhea" id="RHEA-COMP:13847"/>
        <dbReference type="ChEBI" id="CHEBI:30013"/>
        <dbReference type="ChEBI" id="CHEBI:30616"/>
        <dbReference type="ChEBI" id="CHEBI:33019"/>
        <dbReference type="ChEBI" id="CHEBI:138113"/>
        <dbReference type="EC" id="2.7.7.108"/>
    </reaction>
</comment>
<evidence type="ECO:0000256" key="3">
    <source>
        <dbReference type="ARBA" id="ARBA00014915"/>
    </source>
</evidence>
<comment type="caution">
    <text evidence="23">The sequence shown here is derived from an EMBL/GenBank/DDBJ whole genome shotgun (WGS) entry which is preliminary data.</text>
</comment>